<evidence type="ECO:0000313" key="3">
    <source>
        <dbReference type="EMBL" id="ABR74987.1"/>
    </source>
</evidence>
<keyword evidence="2" id="KW-0472">Membrane</keyword>
<reference evidence="4" key="1">
    <citation type="journal article" date="2010" name="BMC Genomics">
        <title>A genomic perspective on the potential of Actinobacillus succinogenes for industrial succinate production.</title>
        <authorList>
            <person name="McKinlay J.B."/>
            <person name="Laivenieks M."/>
            <person name="Schindler B.D."/>
            <person name="McKinlay A.A."/>
            <person name="Siddaramappa S."/>
            <person name="Challacombe J.F."/>
            <person name="Lowry S.R."/>
            <person name="Clum A."/>
            <person name="Lapidus A.L."/>
            <person name="Burkhart K.B."/>
            <person name="Harkins V."/>
            <person name="Vieille C."/>
        </authorList>
    </citation>
    <scope>NUCLEOTIDE SEQUENCE [LARGE SCALE GENOMIC DNA]</scope>
    <source>
        <strain evidence="4">ATCC 55618 / DSM 22257 / CCUG 43843 / 130Z</strain>
    </source>
</reference>
<dbReference type="InterPro" id="IPR045324">
    <property type="entry name" value="Small_multidrug_res"/>
</dbReference>
<comment type="similarity">
    <text evidence="1">Belongs to the drug/metabolite transporter (DMT) superfamily. Small multidrug resistance (SMR) (TC 2.A.7.1) family.</text>
</comment>
<feature type="transmembrane region" description="Helical" evidence="2">
    <location>
        <begin position="35"/>
        <end position="54"/>
    </location>
</feature>
<dbReference type="GO" id="GO:0022857">
    <property type="term" value="F:transmembrane transporter activity"/>
    <property type="evidence" value="ECO:0007669"/>
    <property type="project" value="InterPro"/>
</dbReference>
<dbReference type="AlphaFoldDB" id="A6VPU0"/>
<dbReference type="Pfam" id="PF00893">
    <property type="entry name" value="Multi_Drug_Res"/>
    <property type="match status" value="1"/>
</dbReference>
<dbReference type="HOGENOM" id="CLU_133067_1_3_6"/>
<protein>
    <submittedName>
        <fullName evidence="3">Small multidrug resistance protein</fullName>
    </submittedName>
</protein>
<dbReference type="KEGG" id="asu:Asuc_1633"/>
<dbReference type="GO" id="GO:0005886">
    <property type="term" value="C:plasma membrane"/>
    <property type="evidence" value="ECO:0007669"/>
    <property type="project" value="UniProtKB-SubCell"/>
</dbReference>
<accession>A6VPU0</accession>
<feature type="transmembrane region" description="Helical" evidence="2">
    <location>
        <begin position="60"/>
        <end position="81"/>
    </location>
</feature>
<proteinExistence type="inferred from homology"/>
<dbReference type="InterPro" id="IPR037185">
    <property type="entry name" value="EmrE-like"/>
</dbReference>
<evidence type="ECO:0000313" key="4">
    <source>
        <dbReference type="Proteomes" id="UP000001114"/>
    </source>
</evidence>
<organism evidence="3 4">
    <name type="scientific">Actinobacillus succinogenes (strain ATCC 55618 / DSM 22257 / CCUG 43843 / 130Z)</name>
    <dbReference type="NCBI Taxonomy" id="339671"/>
    <lineage>
        <taxon>Bacteria</taxon>
        <taxon>Pseudomonadati</taxon>
        <taxon>Pseudomonadota</taxon>
        <taxon>Gammaproteobacteria</taxon>
        <taxon>Pasteurellales</taxon>
        <taxon>Pasteurellaceae</taxon>
        <taxon>Actinobacillus</taxon>
    </lineage>
</organism>
<dbReference type="EMBL" id="CP000746">
    <property type="protein sequence ID" value="ABR74987.1"/>
    <property type="molecule type" value="Genomic_DNA"/>
</dbReference>
<gene>
    <name evidence="3" type="ordered locus">Asuc_1633</name>
</gene>
<dbReference type="Gene3D" id="1.10.3730.20">
    <property type="match status" value="1"/>
</dbReference>
<keyword evidence="1 2" id="KW-0812">Transmembrane</keyword>
<name>A6VPU0_ACTSZ</name>
<comment type="subcellular location">
    <subcellularLocation>
        <location evidence="1">Cell membrane</location>
        <topology evidence="1">Multi-pass membrane protein</topology>
    </subcellularLocation>
</comment>
<evidence type="ECO:0000256" key="1">
    <source>
        <dbReference type="RuleBase" id="RU003942"/>
    </source>
</evidence>
<dbReference type="SUPFAM" id="SSF103481">
    <property type="entry name" value="Multidrug resistance efflux transporter EmrE"/>
    <property type="match status" value="1"/>
</dbReference>
<keyword evidence="4" id="KW-1185">Reference proteome</keyword>
<keyword evidence="2" id="KW-1133">Transmembrane helix</keyword>
<sequence>MSFITLIIAGLFEVAGVSTLNVFSTARTTQRKTAFLLATIVLFAASLSSLSLAMQDILLSIAYAVWTGIGAAGAVAVGVWISKDKITLQKAAGLVLTITSAIALKVM</sequence>
<dbReference type="Proteomes" id="UP000001114">
    <property type="component" value="Chromosome"/>
</dbReference>
<dbReference type="STRING" id="339671.Asuc_1633"/>
<feature type="transmembrane region" description="Helical" evidence="2">
    <location>
        <begin position="6"/>
        <end position="23"/>
    </location>
</feature>
<evidence type="ECO:0000256" key="2">
    <source>
        <dbReference type="SAM" id="Phobius"/>
    </source>
</evidence>
<dbReference type="eggNOG" id="COG2076">
    <property type="taxonomic scope" value="Bacteria"/>
</dbReference>